<reference evidence="5" key="1">
    <citation type="journal article" date="2016" name="Proc. Natl. Acad. Sci. U.S.A.">
        <title>Lipid metabolic changes in an early divergent fungus govern the establishment of a mutualistic symbiosis with endobacteria.</title>
        <authorList>
            <person name="Lastovetsky O.A."/>
            <person name="Gaspar M.L."/>
            <person name="Mondo S.J."/>
            <person name="LaButti K.M."/>
            <person name="Sandor L."/>
            <person name="Grigoriev I.V."/>
            <person name="Henry S.A."/>
            <person name="Pawlowska T.E."/>
        </authorList>
    </citation>
    <scope>NUCLEOTIDE SEQUENCE [LARGE SCALE GENOMIC DNA]</scope>
    <source>
        <strain evidence="5">ATCC 52814</strain>
    </source>
</reference>
<feature type="transmembrane region" description="Helical" evidence="3">
    <location>
        <begin position="228"/>
        <end position="248"/>
    </location>
</feature>
<dbReference type="Proteomes" id="UP000242414">
    <property type="component" value="Unassembled WGS sequence"/>
</dbReference>
<dbReference type="PANTHER" id="PTHR31082">
    <property type="entry name" value="PHEROMONE-REGULATED MEMBRANE PROTEIN 10"/>
    <property type="match status" value="1"/>
</dbReference>
<evidence type="ECO:0000256" key="2">
    <source>
        <dbReference type="SAM" id="MobiDB-lite"/>
    </source>
</evidence>
<dbReference type="EMBL" id="KV921855">
    <property type="protein sequence ID" value="ORE11769.1"/>
    <property type="molecule type" value="Genomic_DNA"/>
</dbReference>
<organism evidence="5">
    <name type="scientific">Rhizopus microsporus var. microsporus</name>
    <dbReference type="NCBI Taxonomy" id="86635"/>
    <lineage>
        <taxon>Eukaryota</taxon>
        <taxon>Fungi</taxon>
        <taxon>Fungi incertae sedis</taxon>
        <taxon>Mucoromycota</taxon>
        <taxon>Mucoromycotina</taxon>
        <taxon>Mucoromycetes</taxon>
        <taxon>Mucorales</taxon>
        <taxon>Mucorineae</taxon>
        <taxon>Rhizopodaceae</taxon>
        <taxon>Rhizopus</taxon>
    </lineage>
</organism>
<evidence type="ECO:0000313" key="5">
    <source>
        <dbReference type="EMBL" id="ORE11769.1"/>
    </source>
</evidence>
<feature type="domain" description="Threonine/serine exporter-like N-terminal" evidence="4">
    <location>
        <begin position="48"/>
        <end position="247"/>
    </location>
</feature>
<dbReference type="InterPro" id="IPR051361">
    <property type="entry name" value="ThrE/Ser_Exporter"/>
</dbReference>
<dbReference type="InterPro" id="IPR010619">
    <property type="entry name" value="ThrE-like_N"/>
</dbReference>
<feature type="transmembrane region" description="Helical" evidence="3">
    <location>
        <begin position="169"/>
        <end position="194"/>
    </location>
</feature>
<evidence type="ECO:0000256" key="1">
    <source>
        <dbReference type="ARBA" id="ARBA00034125"/>
    </source>
</evidence>
<gene>
    <name evidence="5" type="ORF">BCV72DRAFT_197160</name>
</gene>
<protein>
    <submittedName>
        <fullName evidence="5">DUF1212-domain-containing protein</fullName>
    </submittedName>
</protein>
<feature type="region of interest" description="Disordered" evidence="2">
    <location>
        <begin position="1"/>
        <end position="36"/>
    </location>
</feature>
<dbReference type="GO" id="GO:0022857">
    <property type="term" value="F:transmembrane transporter activity"/>
    <property type="evidence" value="ECO:0007669"/>
    <property type="project" value="InterPro"/>
</dbReference>
<sequence>MRRADIMVSRDDPQNLHQNETRRDEEEAVDDADKSNQDSVLFEKKKSIIILLGRLLLKCGCPCHRVDDTLQHTSSLLSLNAAFSFLPDSVLITFTNGSDSQSIMVKSPQGYDTGKIATINDIMNSFYKGQVDLDRCLILLHDVATAPPTCGSWATLFFFTASSFSGSALLFNGTWIDASVSGGLGLLVSILYILSAHFPIYARVFEISTSVIVAIIARALYRYCCFTSVVLPAILILLPGYTMTVGVVM</sequence>
<dbReference type="VEuPathDB" id="FungiDB:BCV72DRAFT_197160"/>
<dbReference type="AlphaFoldDB" id="A0A1X0RID8"/>
<keyword evidence="3" id="KW-0472">Membrane</keyword>
<dbReference type="Pfam" id="PF06738">
    <property type="entry name" value="ThrE"/>
    <property type="match status" value="1"/>
</dbReference>
<proteinExistence type="inferred from homology"/>
<evidence type="ECO:0000259" key="4">
    <source>
        <dbReference type="Pfam" id="PF06738"/>
    </source>
</evidence>
<keyword evidence="3" id="KW-0812">Transmembrane</keyword>
<comment type="similarity">
    <text evidence="1">Belongs to the ThrE exporter (TC 2.A.79) family.</text>
</comment>
<keyword evidence="3" id="KW-1133">Transmembrane helix</keyword>
<accession>A0A1X0RID8</accession>
<dbReference type="PANTHER" id="PTHR31082:SF4">
    <property type="entry name" value="PHEROMONE-REGULATED MEMBRANE PROTEIN 10"/>
    <property type="match status" value="1"/>
</dbReference>
<dbReference type="OrthoDB" id="413008at2759"/>
<evidence type="ECO:0000256" key="3">
    <source>
        <dbReference type="SAM" id="Phobius"/>
    </source>
</evidence>
<name>A0A1X0RID8_RHIZD</name>